<evidence type="ECO:0000256" key="24">
    <source>
        <dbReference type="SAM" id="Phobius"/>
    </source>
</evidence>
<dbReference type="EC" id="7.2.1.3" evidence="18"/>
<dbReference type="GO" id="GO:0140571">
    <property type="term" value="F:transmembrane ascorbate ferrireductase activity"/>
    <property type="evidence" value="ECO:0007669"/>
    <property type="project" value="UniProtKB-EC"/>
</dbReference>
<keyword evidence="11" id="KW-0249">Electron transport</keyword>
<comment type="cofactor">
    <cofactor evidence="1">
        <name>heme b</name>
        <dbReference type="ChEBI" id="CHEBI:60344"/>
    </cofactor>
</comment>
<keyword evidence="15 24" id="KW-0472">Membrane</keyword>
<comment type="function">
    <text evidence="22">Transmembrane reductase that uses ascorbate as an electron donor in the cytoplasm and transfers electrons across membranes to reduce iron cations Fe(3+) into Fe(2+) in the lumen of the late endosome and lysosome. Reduced iron can then be extruded from the late endosome and lysosome to the cytoplasm by divalent metal-specific transporters. It is therefore most probably involved in endosomal and lysosomal cellular iron homeostasis.</text>
</comment>
<evidence type="ECO:0000256" key="12">
    <source>
        <dbReference type="ARBA" id="ARBA00022989"/>
    </source>
</evidence>
<feature type="transmembrane region" description="Helical" evidence="24">
    <location>
        <begin position="81"/>
        <end position="104"/>
    </location>
</feature>
<evidence type="ECO:0000256" key="18">
    <source>
        <dbReference type="ARBA" id="ARBA00024225"/>
    </source>
</evidence>
<feature type="transmembrane region" description="Helical" evidence="24">
    <location>
        <begin position="116"/>
        <end position="143"/>
    </location>
</feature>
<keyword evidence="16" id="KW-0325">Glycoprotein</keyword>
<evidence type="ECO:0000256" key="20">
    <source>
        <dbReference type="ARBA" id="ARBA00042550"/>
    </source>
</evidence>
<evidence type="ECO:0000256" key="3">
    <source>
        <dbReference type="ARBA" id="ARBA00004155"/>
    </source>
</evidence>
<feature type="transmembrane region" description="Helical" evidence="24">
    <location>
        <begin position="7"/>
        <end position="28"/>
    </location>
</feature>
<gene>
    <name evidence="26" type="ORF">LTLLF_143435</name>
</gene>
<keyword evidence="13" id="KW-0560">Oxidoreductase</keyword>
<keyword evidence="7 24" id="KW-0812">Transmembrane</keyword>
<feature type="transmembrane region" description="Helical" evidence="24">
    <location>
        <begin position="198"/>
        <end position="219"/>
    </location>
</feature>
<evidence type="ECO:0000256" key="21">
    <source>
        <dbReference type="ARBA" id="ARBA00042571"/>
    </source>
</evidence>
<keyword evidence="10" id="KW-1278">Translocase</keyword>
<dbReference type="PROSITE" id="PS50939">
    <property type="entry name" value="CYTOCHROME_B561"/>
    <property type="match status" value="1"/>
</dbReference>
<comment type="subunit">
    <text evidence="4">Homodimer.</text>
</comment>
<evidence type="ECO:0000256" key="19">
    <source>
        <dbReference type="ARBA" id="ARBA00040498"/>
    </source>
</evidence>
<evidence type="ECO:0000256" key="11">
    <source>
        <dbReference type="ARBA" id="ARBA00022982"/>
    </source>
</evidence>
<comment type="catalytic activity">
    <reaction evidence="23">
        <text>Fe(3+)(out) + L-ascorbate(in) = monodehydro-L-ascorbate radical(in) + Fe(2+)(out) + H(+)</text>
        <dbReference type="Rhea" id="RHEA:30403"/>
        <dbReference type="ChEBI" id="CHEBI:15378"/>
        <dbReference type="ChEBI" id="CHEBI:29033"/>
        <dbReference type="ChEBI" id="CHEBI:29034"/>
        <dbReference type="ChEBI" id="CHEBI:38290"/>
        <dbReference type="ChEBI" id="CHEBI:59513"/>
        <dbReference type="EC" id="7.2.1.3"/>
    </reaction>
    <physiologicalReaction direction="left-to-right" evidence="23">
        <dbReference type="Rhea" id="RHEA:30404"/>
    </physiologicalReaction>
</comment>
<evidence type="ECO:0000313" key="26">
    <source>
        <dbReference type="EMBL" id="KAH0512664.1"/>
    </source>
</evidence>
<dbReference type="InterPro" id="IPR006593">
    <property type="entry name" value="Cyt_b561/ferric_Rdtase_TM"/>
</dbReference>
<evidence type="ECO:0000256" key="2">
    <source>
        <dbReference type="ARBA" id="ARBA00004107"/>
    </source>
</evidence>
<dbReference type="Proteomes" id="UP000710432">
    <property type="component" value="Unassembled WGS sequence"/>
</dbReference>
<reference evidence="26" key="1">
    <citation type="submission" date="2020-03" db="EMBL/GenBank/DDBJ databases">
        <title>Studies in the Genomics of Life Span.</title>
        <authorList>
            <person name="Glass D."/>
        </authorList>
    </citation>
    <scope>NUCLEOTIDE SEQUENCE</scope>
    <source>
        <strain evidence="26">LTLLF</strain>
        <tissue evidence="26">Muscle</tissue>
    </source>
</reference>
<dbReference type="PANTHER" id="PTHR10106">
    <property type="entry name" value="CYTOCHROME B561-RELATED"/>
    <property type="match status" value="1"/>
</dbReference>
<dbReference type="PANTHER" id="PTHR10106:SF38">
    <property type="entry name" value="LYSOSOMAL MEMBRANE ASCORBATE-DEPENDENT FERRIREDUCTASE CYB561A3"/>
    <property type="match status" value="1"/>
</dbReference>
<keyword evidence="17" id="KW-0458">Lysosome</keyword>
<organism evidence="26 27">
    <name type="scientific">Microtus ochrogaster</name>
    <name type="common">Prairie vole</name>
    <dbReference type="NCBI Taxonomy" id="79684"/>
    <lineage>
        <taxon>Eukaryota</taxon>
        <taxon>Metazoa</taxon>
        <taxon>Chordata</taxon>
        <taxon>Craniata</taxon>
        <taxon>Vertebrata</taxon>
        <taxon>Euteleostomi</taxon>
        <taxon>Mammalia</taxon>
        <taxon>Eutheria</taxon>
        <taxon>Euarchontoglires</taxon>
        <taxon>Glires</taxon>
        <taxon>Rodentia</taxon>
        <taxon>Myomorpha</taxon>
        <taxon>Muroidea</taxon>
        <taxon>Cricetidae</taxon>
        <taxon>Arvicolinae</taxon>
        <taxon>Microtus</taxon>
    </lineage>
</organism>
<dbReference type="GO" id="GO:0031902">
    <property type="term" value="C:late endosome membrane"/>
    <property type="evidence" value="ECO:0007669"/>
    <property type="project" value="UniProtKB-SubCell"/>
</dbReference>
<evidence type="ECO:0000256" key="4">
    <source>
        <dbReference type="ARBA" id="ARBA00011738"/>
    </source>
</evidence>
<accession>A0A8J6KXH7</accession>
<evidence type="ECO:0000256" key="6">
    <source>
        <dbReference type="ARBA" id="ARBA00022617"/>
    </source>
</evidence>
<keyword evidence="8" id="KW-0479">Metal-binding</keyword>
<feature type="domain" description="Cytochrome b561" evidence="25">
    <location>
        <begin position="12"/>
        <end position="219"/>
    </location>
</feature>
<evidence type="ECO:0000256" key="7">
    <source>
        <dbReference type="ARBA" id="ARBA00022692"/>
    </source>
</evidence>
<comment type="caution">
    <text evidence="26">The sequence shown here is derived from an EMBL/GenBank/DDBJ whole genome shotgun (WGS) entry which is preliminary data.</text>
</comment>
<feature type="transmembrane region" description="Helical" evidence="24">
    <location>
        <begin position="155"/>
        <end position="175"/>
    </location>
</feature>
<evidence type="ECO:0000256" key="23">
    <source>
        <dbReference type="ARBA" id="ARBA00048457"/>
    </source>
</evidence>
<evidence type="ECO:0000256" key="14">
    <source>
        <dbReference type="ARBA" id="ARBA00023004"/>
    </source>
</evidence>
<evidence type="ECO:0000256" key="5">
    <source>
        <dbReference type="ARBA" id="ARBA00022448"/>
    </source>
</evidence>
<dbReference type="EMBL" id="JAATJU010021838">
    <property type="protein sequence ID" value="KAH0512664.1"/>
    <property type="molecule type" value="Genomic_DNA"/>
</dbReference>
<keyword evidence="9" id="KW-0967">Endosome</keyword>
<proteinExistence type="predicted"/>
<dbReference type="SMART" id="SM00665">
    <property type="entry name" value="B561"/>
    <property type="match status" value="1"/>
</dbReference>
<dbReference type="InterPro" id="IPR043205">
    <property type="entry name" value="CYB561/CYBRD1-like"/>
</dbReference>
<evidence type="ECO:0000259" key="25">
    <source>
        <dbReference type="PROSITE" id="PS50939"/>
    </source>
</evidence>
<evidence type="ECO:0000256" key="9">
    <source>
        <dbReference type="ARBA" id="ARBA00022753"/>
    </source>
</evidence>
<keyword evidence="14" id="KW-0408">Iron</keyword>
<dbReference type="GO" id="GO:0005765">
    <property type="term" value="C:lysosomal membrane"/>
    <property type="evidence" value="ECO:0007669"/>
    <property type="project" value="UniProtKB-SubCell"/>
</dbReference>
<name>A0A8J6KXH7_MICOH</name>
<dbReference type="FunFam" id="1.20.120.1770:FF:000001">
    <property type="entry name" value="Cytochrome b reductase 1"/>
    <property type="match status" value="1"/>
</dbReference>
<dbReference type="GO" id="GO:0046872">
    <property type="term" value="F:metal ion binding"/>
    <property type="evidence" value="ECO:0007669"/>
    <property type="project" value="UniProtKB-KW"/>
</dbReference>
<sequence>MASGRFYMTCMVLGSLGSMCILFITYWMQYWRGGFAWDGSVHMFNWHPVLMISGMVVLYGAASLVYRLPLSWVGPKLPWKVLHAALHLLAFTLTVVGLVAVFQFHNHSKISHLYSLHSWLGITTVVFFACQWSLGFAVFLLPWASQWLRSLLKPLHVFFGACILSLSITSVISGINEKLFFVLKNATKPYSSLPGEAIFANSTGILVVTFGLLVLYILLASPWKRPDPGTLTDRQLLLQLLPGSRPFPVTYMPAPLRQPYEPW</sequence>
<evidence type="ECO:0000256" key="8">
    <source>
        <dbReference type="ARBA" id="ARBA00022723"/>
    </source>
</evidence>
<evidence type="ECO:0000256" key="15">
    <source>
        <dbReference type="ARBA" id="ARBA00023136"/>
    </source>
</evidence>
<evidence type="ECO:0000256" key="22">
    <source>
        <dbReference type="ARBA" id="ARBA00046132"/>
    </source>
</evidence>
<keyword evidence="6" id="KW-0349">Heme</keyword>
<evidence type="ECO:0000256" key="13">
    <source>
        <dbReference type="ARBA" id="ARBA00023002"/>
    </source>
</evidence>
<evidence type="ECO:0000256" key="17">
    <source>
        <dbReference type="ARBA" id="ARBA00023228"/>
    </source>
</evidence>
<feature type="transmembrane region" description="Helical" evidence="24">
    <location>
        <begin position="48"/>
        <end position="69"/>
    </location>
</feature>
<evidence type="ECO:0000256" key="16">
    <source>
        <dbReference type="ARBA" id="ARBA00023180"/>
    </source>
</evidence>
<dbReference type="Gene3D" id="1.20.120.1770">
    <property type="match status" value="1"/>
</dbReference>
<dbReference type="AlphaFoldDB" id="A0A8J6KXH7"/>
<keyword evidence="5" id="KW-0813">Transport</keyword>
<protein>
    <recommendedName>
        <fullName evidence="19">Lysosomal membrane ascorbate-dependent ferrireductase CYB561A3</fullName>
        <ecNumber evidence="18">7.2.1.3</ecNumber>
    </recommendedName>
    <alternativeName>
        <fullName evidence="21">Cytochrome b ascorbate-dependent protein 3</fullName>
    </alternativeName>
    <alternativeName>
        <fullName evidence="20">Lysosomal cytochrome b</fullName>
    </alternativeName>
</protein>
<dbReference type="Pfam" id="PF03188">
    <property type="entry name" value="Cytochrom_B561"/>
    <property type="match status" value="1"/>
</dbReference>
<evidence type="ECO:0000256" key="1">
    <source>
        <dbReference type="ARBA" id="ARBA00001970"/>
    </source>
</evidence>
<evidence type="ECO:0000313" key="27">
    <source>
        <dbReference type="Proteomes" id="UP000710432"/>
    </source>
</evidence>
<comment type="subcellular location">
    <subcellularLocation>
        <location evidence="2">Late endosome membrane</location>
        <topology evidence="2">Multi-pass membrane protein</topology>
    </subcellularLocation>
    <subcellularLocation>
        <location evidence="3">Lysosome membrane</location>
        <topology evidence="3">Multi-pass membrane protein</topology>
    </subcellularLocation>
</comment>
<keyword evidence="12 24" id="KW-1133">Transmembrane helix</keyword>
<evidence type="ECO:0000256" key="10">
    <source>
        <dbReference type="ARBA" id="ARBA00022967"/>
    </source>
</evidence>